<dbReference type="EMBL" id="JACQCQ010000006">
    <property type="protein sequence ID" value="MBI3627383.1"/>
    <property type="molecule type" value="Genomic_DNA"/>
</dbReference>
<reference evidence="2" key="1">
    <citation type="submission" date="2020-07" db="EMBL/GenBank/DDBJ databases">
        <title>Huge and variable diversity of episymbiotic CPR bacteria and DPANN archaea in groundwater ecosystems.</title>
        <authorList>
            <person name="He C.Y."/>
            <person name="Keren R."/>
            <person name="Whittaker M."/>
            <person name="Farag I.F."/>
            <person name="Doudna J."/>
            <person name="Cate J.H.D."/>
            <person name="Banfield J.F."/>
        </authorList>
    </citation>
    <scope>NUCLEOTIDE SEQUENCE</scope>
    <source>
        <strain evidence="2">NC_groundwater_972_Pr1_S-0.2um_49_27</strain>
    </source>
</reference>
<organism evidence="2 3">
    <name type="scientific">Candidatus Sungiibacteriota bacterium</name>
    <dbReference type="NCBI Taxonomy" id="2750080"/>
    <lineage>
        <taxon>Bacteria</taxon>
        <taxon>Candidatus Sungiibacteriota</taxon>
    </lineage>
</organism>
<dbReference type="Proteomes" id="UP000808388">
    <property type="component" value="Unassembled WGS sequence"/>
</dbReference>
<accession>A0A9D6QTX4</accession>
<keyword evidence="1" id="KW-0472">Membrane</keyword>
<keyword evidence="1" id="KW-0812">Transmembrane</keyword>
<keyword evidence="1" id="KW-1133">Transmembrane helix</keyword>
<gene>
    <name evidence="2" type="ORF">HY220_01350</name>
</gene>
<evidence type="ECO:0000313" key="2">
    <source>
        <dbReference type="EMBL" id="MBI3627383.1"/>
    </source>
</evidence>
<sequence length="273" mass="30909">MWTVAKLTFSGLFLIVFSVFLAVVGLNWVLPAEEGVGFSDIVQSAEFLGLTAFDFLKAHPQFRYTVYGILALIAFGLIVWHEVIRMKERPRSSTPYYWPLLILLSIGLLTSACGGAVYVSLPTLPAIRAQQDPLKGHITFLPWSGELIGMRWRLKCTDIQTRTTCGTWKSNPEEAPVIRPWRGSLYEPVVLNTPPLGTDIRNYRYSVMAEAWLIAPQRGYLYRGCTVQSFGIDPARGIGYGRVGYLDEGWEYVVYPYFPPLRAEQCLSQWELQ</sequence>
<feature type="transmembrane region" description="Helical" evidence="1">
    <location>
        <begin position="64"/>
        <end position="84"/>
    </location>
</feature>
<evidence type="ECO:0000256" key="1">
    <source>
        <dbReference type="SAM" id="Phobius"/>
    </source>
</evidence>
<feature type="transmembrane region" description="Helical" evidence="1">
    <location>
        <begin position="12"/>
        <end position="30"/>
    </location>
</feature>
<protein>
    <submittedName>
        <fullName evidence="2">Uncharacterized protein</fullName>
    </submittedName>
</protein>
<dbReference type="AlphaFoldDB" id="A0A9D6QTX4"/>
<proteinExistence type="predicted"/>
<comment type="caution">
    <text evidence="2">The sequence shown here is derived from an EMBL/GenBank/DDBJ whole genome shotgun (WGS) entry which is preliminary data.</text>
</comment>
<name>A0A9D6QTX4_9BACT</name>
<evidence type="ECO:0000313" key="3">
    <source>
        <dbReference type="Proteomes" id="UP000808388"/>
    </source>
</evidence>
<feature type="transmembrane region" description="Helical" evidence="1">
    <location>
        <begin position="96"/>
        <end position="121"/>
    </location>
</feature>